<feature type="transmembrane region" description="Helical" evidence="2">
    <location>
        <begin position="169"/>
        <end position="191"/>
    </location>
</feature>
<proteinExistence type="predicted"/>
<feature type="transmembrane region" description="Helical" evidence="2">
    <location>
        <begin position="70"/>
        <end position="89"/>
    </location>
</feature>
<name>A0ABN6CE22_9ACTN</name>
<keyword evidence="2" id="KW-1133">Transmembrane helix</keyword>
<feature type="compositionally biased region" description="Pro residues" evidence="1">
    <location>
        <begin position="1"/>
        <end position="19"/>
    </location>
</feature>
<organism evidence="3 4">
    <name type="scientific">Actinoplanes ianthinogenes</name>
    <dbReference type="NCBI Taxonomy" id="122358"/>
    <lineage>
        <taxon>Bacteria</taxon>
        <taxon>Bacillati</taxon>
        <taxon>Actinomycetota</taxon>
        <taxon>Actinomycetes</taxon>
        <taxon>Micromonosporales</taxon>
        <taxon>Micromonosporaceae</taxon>
        <taxon>Actinoplanes</taxon>
    </lineage>
</organism>
<dbReference type="Proteomes" id="UP000676967">
    <property type="component" value="Chromosome"/>
</dbReference>
<feature type="transmembrane region" description="Helical" evidence="2">
    <location>
        <begin position="137"/>
        <end position="157"/>
    </location>
</feature>
<evidence type="ECO:0000256" key="1">
    <source>
        <dbReference type="SAM" id="MobiDB-lite"/>
    </source>
</evidence>
<dbReference type="EMBL" id="AP023356">
    <property type="protein sequence ID" value="BCJ42669.1"/>
    <property type="molecule type" value="Genomic_DNA"/>
</dbReference>
<evidence type="ECO:0008006" key="5">
    <source>
        <dbReference type="Google" id="ProtNLM"/>
    </source>
</evidence>
<gene>
    <name evidence="3" type="ORF">Aiant_33260</name>
</gene>
<evidence type="ECO:0000313" key="3">
    <source>
        <dbReference type="EMBL" id="BCJ42669.1"/>
    </source>
</evidence>
<evidence type="ECO:0000256" key="2">
    <source>
        <dbReference type="SAM" id="Phobius"/>
    </source>
</evidence>
<feature type="compositionally biased region" description="Low complexity" evidence="1">
    <location>
        <begin position="21"/>
        <end position="46"/>
    </location>
</feature>
<accession>A0ABN6CE22</accession>
<protein>
    <recommendedName>
        <fullName evidence="5">Integral membrane protein</fullName>
    </recommendedName>
</protein>
<sequence length="204" mass="20793">MPENPLNPPAEPSATPPGDTPAARPATPSPSESPAGAPLAASATPSPSEPPAGAPAANPQTRKAARPSDAALGTGLGRVLLLVYGTFALSASARALVQITTKFSEAPLAYLLSALAGAVYIAATVGLAVGGPRGRKIALISCTVELIGVLLVGTLSIADKIAFPDDTVWSRFGSGYGYVPLLLPFIGLWWIRRHRPTPTDSAHS</sequence>
<evidence type="ECO:0000313" key="4">
    <source>
        <dbReference type="Proteomes" id="UP000676967"/>
    </source>
</evidence>
<feature type="transmembrane region" description="Helical" evidence="2">
    <location>
        <begin position="109"/>
        <end position="130"/>
    </location>
</feature>
<feature type="region of interest" description="Disordered" evidence="1">
    <location>
        <begin position="1"/>
        <end position="68"/>
    </location>
</feature>
<reference evidence="3 4" key="1">
    <citation type="submission" date="2020-08" db="EMBL/GenBank/DDBJ databases">
        <title>Whole genome shotgun sequence of Actinoplanes ianthinogenes NBRC 13996.</title>
        <authorList>
            <person name="Komaki H."/>
            <person name="Tamura T."/>
        </authorList>
    </citation>
    <scope>NUCLEOTIDE SEQUENCE [LARGE SCALE GENOMIC DNA]</scope>
    <source>
        <strain evidence="3 4">NBRC 13996</strain>
    </source>
</reference>
<keyword evidence="2" id="KW-0472">Membrane</keyword>
<keyword evidence="2" id="KW-0812">Transmembrane</keyword>
<keyword evidence="4" id="KW-1185">Reference proteome</keyword>